<proteinExistence type="predicted"/>
<dbReference type="CDD" id="cd16017">
    <property type="entry name" value="LptA"/>
    <property type="match status" value="1"/>
</dbReference>
<keyword evidence="3" id="KW-0997">Cell inner membrane</keyword>
<evidence type="ECO:0000256" key="8">
    <source>
        <dbReference type="SAM" id="Phobius"/>
    </source>
</evidence>
<feature type="transmembrane region" description="Helical" evidence="8">
    <location>
        <begin position="123"/>
        <end position="144"/>
    </location>
</feature>
<evidence type="ECO:0000256" key="3">
    <source>
        <dbReference type="ARBA" id="ARBA00022519"/>
    </source>
</evidence>
<dbReference type="GO" id="GO:0016740">
    <property type="term" value="F:transferase activity"/>
    <property type="evidence" value="ECO:0007669"/>
    <property type="project" value="UniProtKB-KW"/>
</dbReference>
<keyword evidence="4 11" id="KW-0808">Transferase</keyword>
<gene>
    <name evidence="11" type="ORF">J2Z17_001257</name>
</gene>
<evidence type="ECO:0000256" key="2">
    <source>
        <dbReference type="ARBA" id="ARBA00022475"/>
    </source>
</evidence>
<feature type="transmembrane region" description="Helical" evidence="8">
    <location>
        <begin position="81"/>
        <end position="103"/>
    </location>
</feature>
<dbReference type="EC" id="2.7.8.-" evidence="11"/>
<feature type="domain" description="Phosphoethanolamine transferase N-terminal" evidence="10">
    <location>
        <begin position="62"/>
        <end position="208"/>
    </location>
</feature>
<feature type="transmembrane region" description="Helical" evidence="8">
    <location>
        <begin position="21"/>
        <end position="40"/>
    </location>
</feature>
<keyword evidence="5 8" id="KW-0812">Transmembrane</keyword>
<feature type="transmembrane region" description="Helical" evidence="8">
    <location>
        <begin position="52"/>
        <end position="74"/>
    </location>
</feature>
<dbReference type="Proteomes" id="UP000759443">
    <property type="component" value="Unassembled WGS sequence"/>
</dbReference>
<evidence type="ECO:0000256" key="1">
    <source>
        <dbReference type="ARBA" id="ARBA00004429"/>
    </source>
</evidence>
<name>A0ABS4DVW7_9HYPH</name>
<dbReference type="SUPFAM" id="SSF53649">
    <property type="entry name" value="Alkaline phosphatase-like"/>
    <property type="match status" value="1"/>
</dbReference>
<evidence type="ECO:0000256" key="4">
    <source>
        <dbReference type="ARBA" id="ARBA00022679"/>
    </source>
</evidence>
<dbReference type="RefSeq" id="WP_245223907.1">
    <property type="nucleotide sequence ID" value="NZ_JAGGJU010000003.1"/>
</dbReference>
<dbReference type="Pfam" id="PF00884">
    <property type="entry name" value="Sulfatase"/>
    <property type="match status" value="1"/>
</dbReference>
<keyword evidence="7 8" id="KW-0472">Membrane</keyword>
<dbReference type="NCBIfam" id="NF028537">
    <property type="entry name" value="P_eth_NH2_trans"/>
    <property type="match status" value="1"/>
</dbReference>
<evidence type="ECO:0000259" key="10">
    <source>
        <dbReference type="Pfam" id="PF08019"/>
    </source>
</evidence>
<feature type="transmembrane region" description="Helical" evidence="8">
    <location>
        <begin position="156"/>
        <end position="176"/>
    </location>
</feature>
<sequence>MSIQDFYAARWTVGRPRIGSVTLSAITALYVLLVLNSVFWKKGYDYLVGGHAALPLLAVGLAAALTSLFIAFSVKYVTKPFLIVMVIGSAVAAYFMNTFGVIIDKEMIRNAFDTTTAEANNLVTPQFLGYVALFGLLPSALIAFVRVEHRTFGRKVLYNAAVALPLLGVFTAVAFLNFNAYAAGIRGHKDWFATLNPVFPIAAIVGYVIDTGEEADIVAAPLGRDAHVTDAPGAGNTAAAGAPARKPRLTVLVVGETGRAQNFSLGGYERETNPELSKRDILYFPEVTSCGTATAVSVPCMFSVYPRQQYSHSKSLATENLVDVLGHAGVDVVWWDNDSGSKQQADRIGERDFFKMDDPRYCVEGECRDTIMLDELDGFLKDVKKDTVLVIHQIGSHGPSYYKRYDESQRRFTPDCRTPELAKCSQQELINAYDNTIIATDQFVAGVIDRLSAHQGTLDPALLYLSDHGESLGEYGVYLHGAPYMIAPPQQTHVPFLFWFGSTAKAKLDPDCLKAEAAKPQSQDNVFHSMLGLMHVETSVRDPKLDLVTACRTSKTS</sequence>
<dbReference type="InterPro" id="IPR040423">
    <property type="entry name" value="PEA_transferase"/>
</dbReference>
<dbReference type="InterPro" id="IPR058130">
    <property type="entry name" value="PEA_transf_C"/>
</dbReference>
<dbReference type="EMBL" id="JAGGJU010000003">
    <property type="protein sequence ID" value="MBP1849836.1"/>
    <property type="molecule type" value="Genomic_DNA"/>
</dbReference>
<dbReference type="PANTHER" id="PTHR30443">
    <property type="entry name" value="INNER MEMBRANE PROTEIN"/>
    <property type="match status" value="1"/>
</dbReference>
<dbReference type="InterPro" id="IPR012549">
    <property type="entry name" value="EptA-like_N"/>
</dbReference>
<dbReference type="InterPro" id="IPR017850">
    <property type="entry name" value="Alkaline_phosphatase_core_sf"/>
</dbReference>
<evidence type="ECO:0000256" key="7">
    <source>
        <dbReference type="ARBA" id="ARBA00023136"/>
    </source>
</evidence>
<keyword evidence="6 8" id="KW-1133">Transmembrane helix</keyword>
<dbReference type="InterPro" id="IPR000917">
    <property type="entry name" value="Sulfatase_N"/>
</dbReference>
<evidence type="ECO:0000313" key="11">
    <source>
        <dbReference type="EMBL" id="MBP1849836.1"/>
    </source>
</evidence>
<evidence type="ECO:0000313" key="12">
    <source>
        <dbReference type="Proteomes" id="UP000759443"/>
    </source>
</evidence>
<reference evidence="11 12" key="1">
    <citation type="submission" date="2021-03" db="EMBL/GenBank/DDBJ databases">
        <title>Genomic Encyclopedia of Type Strains, Phase IV (KMG-IV): sequencing the most valuable type-strain genomes for metagenomic binning, comparative biology and taxonomic classification.</title>
        <authorList>
            <person name="Goeker M."/>
        </authorList>
    </citation>
    <scope>NUCLEOTIDE SEQUENCE [LARGE SCALE GENOMIC DNA]</scope>
    <source>
        <strain evidence="11 12">DSM 21600</strain>
    </source>
</reference>
<comment type="subcellular location">
    <subcellularLocation>
        <location evidence="1">Cell inner membrane</location>
        <topology evidence="1">Multi-pass membrane protein</topology>
    </subcellularLocation>
</comment>
<accession>A0ABS4DVW7</accession>
<comment type="caution">
    <text evidence="11">The sequence shown here is derived from an EMBL/GenBank/DDBJ whole genome shotgun (WGS) entry which is preliminary data.</text>
</comment>
<organism evidence="11 12">
    <name type="scientific">Rhizobium halophytocola</name>
    <dbReference type="NCBI Taxonomy" id="735519"/>
    <lineage>
        <taxon>Bacteria</taxon>
        <taxon>Pseudomonadati</taxon>
        <taxon>Pseudomonadota</taxon>
        <taxon>Alphaproteobacteria</taxon>
        <taxon>Hyphomicrobiales</taxon>
        <taxon>Rhizobiaceae</taxon>
        <taxon>Rhizobium/Agrobacterium group</taxon>
        <taxon>Rhizobium</taxon>
    </lineage>
</organism>
<evidence type="ECO:0000256" key="5">
    <source>
        <dbReference type="ARBA" id="ARBA00022692"/>
    </source>
</evidence>
<dbReference type="Gene3D" id="3.40.720.10">
    <property type="entry name" value="Alkaline Phosphatase, subunit A"/>
    <property type="match status" value="1"/>
</dbReference>
<dbReference type="PANTHER" id="PTHR30443:SF0">
    <property type="entry name" value="PHOSPHOETHANOLAMINE TRANSFERASE EPTA"/>
    <property type="match status" value="1"/>
</dbReference>
<feature type="domain" description="Sulfatase N-terminal" evidence="9">
    <location>
        <begin position="250"/>
        <end position="536"/>
    </location>
</feature>
<protein>
    <submittedName>
        <fullName evidence="11">Lipid A ethanolaminephosphotransferase</fullName>
        <ecNumber evidence="11">2.7.8.-</ecNumber>
    </submittedName>
</protein>
<evidence type="ECO:0000259" key="9">
    <source>
        <dbReference type="Pfam" id="PF00884"/>
    </source>
</evidence>
<keyword evidence="12" id="KW-1185">Reference proteome</keyword>
<keyword evidence="2" id="KW-1003">Cell membrane</keyword>
<evidence type="ECO:0000256" key="6">
    <source>
        <dbReference type="ARBA" id="ARBA00022989"/>
    </source>
</evidence>
<dbReference type="Pfam" id="PF08019">
    <property type="entry name" value="EptA_B_N"/>
    <property type="match status" value="1"/>
</dbReference>